<dbReference type="RefSeq" id="WP_146504838.1">
    <property type="nucleotide sequence ID" value="NZ_SJPG01000001.1"/>
</dbReference>
<comment type="caution">
    <text evidence="1">The sequence shown here is derived from an EMBL/GenBank/DDBJ whole genome shotgun (WGS) entry which is preliminary data.</text>
</comment>
<evidence type="ECO:0008006" key="3">
    <source>
        <dbReference type="Google" id="ProtNLM"/>
    </source>
</evidence>
<accession>A0A5C5XLM6</accession>
<dbReference type="AlphaFoldDB" id="A0A5C5XLM6"/>
<reference evidence="1 2" key="1">
    <citation type="submission" date="2019-02" db="EMBL/GenBank/DDBJ databases">
        <title>Deep-cultivation of Planctomycetes and their phenomic and genomic characterization uncovers novel biology.</title>
        <authorList>
            <person name="Wiegand S."/>
            <person name="Jogler M."/>
            <person name="Boedeker C."/>
            <person name="Pinto D."/>
            <person name="Vollmers J."/>
            <person name="Rivas-Marin E."/>
            <person name="Kohn T."/>
            <person name="Peeters S.H."/>
            <person name="Heuer A."/>
            <person name="Rast P."/>
            <person name="Oberbeckmann S."/>
            <person name="Bunk B."/>
            <person name="Jeske O."/>
            <person name="Meyerdierks A."/>
            <person name="Storesund J.E."/>
            <person name="Kallscheuer N."/>
            <person name="Luecker S."/>
            <person name="Lage O.M."/>
            <person name="Pohl T."/>
            <person name="Merkel B.J."/>
            <person name="Hornburger P."/>
            <person name="Mueller R.-W."/>
            <person name="Bruemmer F."/>
            <person name="Labrenz M."/>
            <person name="Spormann A.M."/>
            <person name="Op Den Camp H."/>
            <person name="Overmann J."/>
            <person name="Amann R."/>
            <person name="Jetten M.S.M."/>
            <person name="Mascher T."/>
            <person name="Medema M.H."/>
            <person name="Devos D.P."/>
            <person name="Kaster A.-K."/>
            <person name="Ovreas L."/>
            <person name="Rohde M."/>
            <person name="Galperin M.Y."/>
            <person name="Jogler C."/>
        </authorList>
    </citation>
    <scope>NUCLEOTIDE SEQUENCE [LARGE SCALE GENOMIC DNA]</scope>
    <source>
        <strain evidence="1 2">Pan54</strain>
    </source>
</reference>
<evidence type="ECO:0000313" key="2">
    <source>
        <dbReference type="Proteomes" id="UP000316095"/>
    </source>
</evidence>
<evidence type="ECO:0000313" key="1">
    <source>
        <dbReference type="EMBL" id="TWT63045.1"/>
    </source>
</evidence>
<name>A0A5C5XLM6_9PLAN</name>
<dbReference type="Proteomes" id="UP000316095">
    <property type="component" value="Unassembled WGS sequence"/>
</dbReference>
<dbReference type="OrthoDB" id="9805698at2"/>
<sequence length="369" mass="42493">MARRRISTEETQQLRQRIAREAARLIARGKVRNFHTARMRAMRWLSQQKLTSAQVPTQEEVMQELDRITSVSDAYRDEGLQYLIDEVASLLKLFKPLLYIDGQAMQSRDTPLCHWIVSGYKHNAQASEPTDPAIHSLALRACLDSSHSKLEPIEPPDWATDSYQFSNGIGHQIYLDPTLESTDQITRELKGQNVTFHERNVQTASELDETSEELSWSDTFRPLLERLESFHWDYAEHPEGDALYHSLQVYDLGRNLHPYDVEFQWACLLHDVGFVVDPRLPEEAALRVLSGRVTERVEFLVGNLSSAHRFLKHETQAKSLRKSESFEELLDLARCDRDGRQPGKVVPTLEEALEQLESLEEDWSDEPAE</sequence>
<dbReference type="Gene3D" id="1.10.3210.10">
    <property type="entry name" value="Hypothetical protein af1432"/>
    <property type="match status" value="1"/>
</dbReference>
<keyword evidence="2" id="KW-1185">Reference proteome</keyword>
<organism evidence="1 2">
    <name type="scientific">Rubinisphaera italica</name>
    <dbReference type="NCBI Taxonomy" id="2527969"/>
    <lineage>
        <taxon>Bacteria</taxon>
        <taxon>Pseudomonadati</taxon>
        <taxon>Planctomycetota</taxon>
        <taxon>Planctomycetia</taxon>
        <taxon>Planctomycetales</taxon>
        <taxon>Planctomycetaceae</taxon>
        <taxon>Rubinisphaera</taxon>
    </lineage>
</organism>
<proteinExistence type="predicted"/>
<protein>
    <recommendedName>
        <fullName evidence="3">HD domain-containing protein</fullName>
    </recommendedName>
</protein>
<dbReference type="EMBL" id="SJPG01000001">
    <property type="protein sequence ID" value="TWT63045.1"/>
    <property type="molecule type" value="Genomic_DNA"/>
</dbReference>
<gene>
    <name evidence="1" type="ORF">Pan54_37960</name>
</gene>